<gene>
    <name evidence="1" type="ORF">EH244_30340</name>
</gene>
<evidence type="ECO:0000313" key="1">
    <source>
        <dbReference type="EMBL" id="RRH80592.1"/>
    </source>
</evidence>
<proteinExistence type="predicted"/>
<dbReference type="EMBL" id="RQXU01000037">
    <property type="protein sequence ID" value="RRH80592.1"/>
    <property type="molecule type" value="Genomic_DNA"/>
</dbReference>
<sequence length="130" mass="14293">MSMPVNARVRAVPNFLVCLNAAHSFMEAQDAASAPVRFKKLQAEVVKARALLSFAPTSGRPARFLDAKSGWGQFQAEQARQIAQALGLPELRELVLARHVVPYAHSEGEVVLLSLRHERQLGYGLPKHPT</sequence>
<name>A0A3P3E4H7_9BURK</name>
<evidence type="ECO:0000313" key="2">
    <source>
        <dbReference type="Proteomes" id="UP000271590"/>
    </source>
</evidence>
<accession>A0A3P3E4H7</accession>
<dbReference type="AlphaFoldDB" id="A0A3P3E4H7"/>
<dbReference type="Proteomes" id="UP000271590">
    <property type="component" value="Unassembled WGS sequence"/>
</dbReference>
<protein>
    <submittedName>
        <fullName evidence="1">Uncharacterized protein</fullName>
    </submittedName>
</protein>
<reference evidence="1 2" key="1">
    <citation type="submission" date="2018-11" db="EMBL/GenBank/DDBJ databases">
        <title>The genome of Variovorax sp T529.</title>
        <authorList>
            <person name="Gao J."/>
        </authorList>
    </citation>
    <scope>NUCLEOTIDE SEQUENCE [LARGE SCALE GENOMIC DNA]</scope>
    <source>
        <strain evidence="1 2">T529</strain>
    </source>
</reference>
<organism evidence="1 2">
    <name type="scientific">Variovorax beijingensis</name>
    <dbReference type="NCBI Taxonomy" id="2496117"/>
    <lineage>
        <taxon>Bacteria</taxon>
        <taxon>Pseudomonadati</taxon>
        <taxon>Pseudomonadota</taxon>
        <taxon>Betaproteobacteria</taxon>
        <taxon>Burkholderiales</taxon>
        <taxon>Comamonadaceae</taxon>
        <taxon>Variovorax</taxon>
    </lineage>
</organism>
<comment type="caution">
    <text evidence="1">The sequence shown here is derived from an EMBL/GenBank/DDBJ whole genome shotgun (WGS) entry which is preliminary data.</text>
</comment>